<organism evidence="1 2">
    <name type="scientific">Eretmocerus hayati</name>
    <dbReference type="NCBI Taxonomy" id="131215"/>
    <lineage>
        <taxon>Eukaryota</taxon>
        <taxon>Metazoa</taxon>
        <taxon>Ecdysozoa</taxon>
        <taxon>Arthropoda</taxon>
        <taxon>Hexapoda</taxon>
        <taxon>Insecta</taxon>
        <taxon>Pterygota</taxon>
        <taxon>Neoptera</taxon>
        <taxon>Endopterygota</taxon>
        <taxon>Hymenoptera</taxon>
        <taxon>Apocrita</taxon>
        <taxon>Proctotrupomorpha</taxon>
        <taxon>Chalcidoidea</taxon>
        <taxon>Aphelinidae</taxon>
        <taxon>Aphelininae</taxon>
        <taxon>Eretmocerus</taxon>
    </lineage>
</organism>
<accession>A0ACC2PAU6</accession>
<proteinExistence type="predicted"/>
<protein>
    <submittedName>
        <fullName evidence="1">Uncharacterized protein</fullName>
    </submittedName>
</protein>
<comment type="caution">
    <text evidence="1">The sequence shown here is derived from an EMBL/GenBank/DDBJ whole genome shotgun (WGS) entry which is preliminary data.</text>
</comment>
<reference evidence="1" key="1">
    <citation type="submission" date="2023-04" db="EMBL/GenBank/DDBJ databases">
        <title>A chromosome-level genome assembly of the parasitoid wasp Eretmocerus hayati.</title>
        <authorList>
            <person name="Zhong Y."/>
            <person name="Liu S."/>
            <person name="Liu Y."/>
        </authorList>
    </citation>
    <scope>NUCLEOTIDE SEQUENCE</scope>
    <source>
        <strain evidence="1">ZJU_SS_LIU_2023</strain>
    </source>
</reference>
<sequence length="389" mass="44288">MEKYENIEVIGEGSYGIVMKCKHKETGQTVAIKKFLESAENVHVRKLAFREIRMLKRLRHENLVSLIEVFRKKKRFYLVFEYLDHTILDELEAVGGGLGFELSRRHIFQVLRGLNFCHTNHIMHRDVKPENVLVSPHGVVKLCDFGFARIVCGPNESCTDYVATRWYRAPELLVGDSRYGRSVDTWATGCLYAEMVGGEPLFPGDSDVDQLYRITRLLGGLNSRHQMMMSRKSESQHRPVRKPSSESLSYWGSHHHLNNGYHHPNGLHHSAAGLRALRNLYPNLGSVGLDFLSQCLRMDPESRPSCAHLLQHPMFMQDSFAENFLAELAEHVALEAASNPLLRQMQTRQSSQQQRRLSVLSLEDVGSSNQQQSRTAGPTLSRKLPASNR</sequence>
<evidence type="ECO:0000313" key="2">
    <source>
        <dbReference type="Proteomes" id="UP001239111"/>
    </source>
</evidence>
<keyword evidence="2" id="KW-1185">Reference proteome</keyword>
<gene>
    <name evidence="1" type="ORF">QAD02_015748</name>
</gene>
<dbReference type="Proteomes" id="UP001239111">
    <property type="component" value="Chromosome 2"/>
</dbReference>
<name>A0ACC2PAU6_9HYME</name>
<evidence type="ECO:0000313" key="1">
    <source>
        <dbReference type="EMBL" id="KAJ8679961.1"/>
    </source>
</evidence>
<dbReference type="EMBL" id="CM056742">
    <property type="protein sequence ID" value="KAJ8679961.1"/>
    <property type="molecule type" value="Genomic_DNA"/>
</dbReference>